<comment type="caution">
    <text evidence="1">The sequence shown here is derived from an EMBL/GenBank/DDBJ whole genome shotgun (WGS) entry which is preliminary data.</text>
</comment>
<gene>
    <name evidence="1" type="ORF">AVEN_76703_1</name>
</gene>
<sequence length="84" mass="10088">MLISEAAFQILQSTRDVDSDEHRLQKRPAVLFNRLVYALQNAIQPDKTRNRTLQELERREHEKDYWECYFNAASCFKRKRQVSS</sequence>
<keyword evidence="2" id="KW-1185">Reference proteome</keyword>
<protein>
    <submittedName>
        <fullName evidence="1">Uncharacterized protein</fullName>
    </submittedName>
</protein>
<evidence type="ECO:0000313" key="2">
    <source>
        <dbReference type="Proteomes" id="UP000499080"/>
    </source>
</evidence>
<dbReference type="EMBL" id="BGPR01000098">
    <property type="protein sequence ID" value="GBL93982.1"/>
    <property type="molecule type" value="Genomic_DNA"/>
</dbReference>
<reference evidence="1 2" key="1">
    <citation type="journal article" date="2019" name="Sci. Rep.">
        <title>Orb-weaving spider Araneus ventricosus genome elucidates the spidroin gene catalogue.</title>
        <authorList>
            <person name="Kono N."/>
            <person name="Nakamura H."/>
            <person name="Ohtoshi R."/>
            <person name="Moran D.A.P."/>
            <person name="Shinohara A."/>
            <person name="Yoshida Y."/>
            <person name="Fujiwara M."/>
            <person name="Mori M."/>
            <person name="Tomita M."/>
            <person name="Arakawa K."/>
        </authorList>
    </citation>
    <scope>NUCLEOTIDE SEQUENCE [LARGE SCALE GENOMIC DNA]</scope>
</reference>
<name>A0A4Y2BP23_ARAVE</name>
<organism evidence="1 2">
    <name type="scientific">Araneus ventricosus</name>
    <name type="common">Orbweaver spider</name>
    <name type="synonym">Epeira ventricosa</name>
    <dbReference type="NCBI Taxonomy" id="182803"/>
    <lineage>
        <taxon>Eukaryota</taxon>
        <taxon>Metazoa</taxon>
        <taxon>Ecdysozoa</taxon>
        <taxon>Arthropoda</taxon>
        <taxon>Chelicerata</taxon>
        <taxon>Arachnida</taxon>
        <taxon>Araneae</taxon>
        <taxon>Araneomorphae</taxon>
        <taxon>Entelegynae</taxon>
        <taxon>Araneoidea</taxon>
        <taxon>Araneidae</taxon>
        <taxon>Araneus</taxon>
    </lineage>
</organism>
<dbReference type="OrthoDB" id="7464898at2759"/>
<evidence type="ECO:0000313" key="1">
    <source>
        <dbReference type="EMBL" id="GBL93982.1"/>
    </source>
</evidence>
<dbReference type="AlphaFoldDB" id="A0A4Y2BP23"/>
<dbReference type="Proteomes" id="UP000499080">
    <property type="component" value="Unassembled WGS sequence"/>
</dbReference>
<accession>A0A4Y2BP23</accession>
<proteinExistence type="predicted"/>